<dbReference type="Proteomes" id="UP000664632">
    <property type="component" value="Unassembled WGS sequence"/>
</dbReference>
<keyword evidence="1" id="KW-0812">Transmembrane</keyword>
<dbReference type="EMBL" id="JAFLWD010000035">
    <property type="protein sequence ID" value="MBO0441431.1"/>
    <property type="molecule type" value="Genomic_DNA"/>
</dbReference>
<name>A0ABS3H1N4_9ENTE</name>
<proteinExistence type="predicted"/>
<comment type="caution">
    <text evidence="2">The sequence shown here is derived from an EMBL/GenBank/DDBJ whole genome shotgun (WGS) entry which is preliminary data.</text>
</comment>
<evidence type="ECO:0000256" key="1">
    <source>
        <dbReference type="SAM" id="Phobius"/>
    </source>
</evidence>
<dbReference type="RefSeq" id="WP_207113416.1">
    <property type="nucleotide sequence ID" value="NZ_JAFLWD010000035.1"/>
</dbReference>
<keyword evidence="1" id="KW-1133">Transmembrane helix</keyword>
<reference evidence="2 3" key="1">
    <citation type="submission" date="2021-03" db="EMBL/GenBank/DDBJ databases">
        <title>Enterococcal diversity collection.</title>
        <authorList>
            <person name="Gilmore M.S."/>
            <person name="Schwartzman J."/>
            <person name="Van Tyne D."/>
            <person name="Martin M."/>
            <person name="Earl A.M."/>
            <person name="Manson A.L."/>
            <person name="Straub T."/>
            <person name="Salamzade R."/>
            <person name="Saavedra J."/>
            <person name="Lebreton F."/>
            <person name="Prichula J."/>
            <person name="Schaufler K."/>
            <person name="Gaca A."/>
            <person name="Sgardioli B."/>
            <person name="Wagenaar J."/>
            <person name="Strong T."/>
        </authorList>
    </citation>
    <scope>NUCLEOTIDE SEQUENCE [LARGE SCALE GENOMIC DNA]</scope>
    <source>
        <strain evidence="2 3">DIV0869a</strain>
    </source>
</reference>
<evidence type="ECO:0000313" key="3">
    <source>
        <dbReference type="Proteomes" id="UP000664632"/>
    </source>
</evidence>
<gene>
    <name evidence="2" type="ORF">JZO69_13760</name>
</gene>
<feature type="transmembrane region" description="Helical" evidence="1">
    <location>
        <begin position="25"/>
        <end position="45"/>
    </location>
</feature>
<organism evidence="2 3">
    <name type="scientific">Candidatus Enterococcus ikei</name>
    <dbReference type="NCBI Taxonomy" id="2815326"/>
    <lineage>
        <taxon>Bacteria</taxon>
        <taxon>Bacillati</taxon>
        <taxon>Bacillota</taxon>
        <taxon>Bacilli</taxon>
        <taxon>Lactobacillales</taxon>
        <taxon>Enterococcaceae</taxon>
        <taxon>Enterococcus</taxon>
    </lineage>
</organism>
<sequence length="61" mass="6527">MYDANVGASINSVSQGGQDVSPRYLAVYLAVGVVLILTYAINININTNTNAVNNNTIIGWR</sequence>
<evidence type="ECO:0000313" key="2">
    <source>
        <dbReference type="EMBL" id="MBO0441431.1"/>
    </source>
</evidence>
<keyword evidence="1" id="KW-0472">Membrane</keyword>
<accession>A0ABS3H1N4</accession>
<protein>
    <submittedName>
        <fullName evidence="2">Uncharacterized protein</fullName>
    </submittedName>
</protein>
<keyword evidence="3" id="KW-1185">Reference proteome</keyword>